<accession>A0A3P6CWT2</accession>
<sequence length="174" mass="19543">AFSSGNGLPYVNNTDFVMEIHFGDKPCCIHGGVCKDSTSNFVGRHIQKMVHSWMVTFDPHSIMKGSVVNKDNRSSNVLYPTSYQGHPNEEFFSSKLEFDNKKIPCITCPCKPEGSMFTMLISCSETKLFVGAGEGKTFCYWKISLMTLTSAASRLKRNPLSFYPRDTPKSSHEY</sequence>
<feature type="non-terminal residue" evidence="2">
    <location>
        <position position="1"/>
    </location>
</feature>
<dbReference type="AlphaFoldDB" id="A0A3P6CWT2"/>
<evidence type="ECO:0000313" key="1">
    <source>
        <dbReference type="EMBL" id="CAG7906207.1"/>
    </source>
</evidence>
<name>A0A3P6CWT2_BRACM</name>
<reference evidence="2" key="1">
    <citation type="submission" date="2018-11" db="EMBL/GenBank/DDBJ databases">
        <authorList>
            <consortium name="Genoscope - CEA"/>
            <person name="William W."/>
        </authorList>
    </citation>
    <scope>NUCLEOTIDE SEQUENCE</scope>
</reference>
<organism evidence="2">
    <name type="scientific">Brassica campestris</name>
    <name type="common">Field mustard</name>
    <dbReference type="NCBI Taxonomy" id="3711"/>
    <lineage>
        <taxon>Eukaryota</taxon>
        <taxon>Viridiplantae</taxon>
        <taxon>Streptophyta</taxon>
        <taxon>Embryophyta</taxon>
        <taxon>Tracheophyta</taxon>
        <taxon>Spermatophyta</taxon>
        <taxon>Magnoliopsida</taxon>
        <taxon>eudicotyledons</taxon>
        <taxon>Gunneridae</taxon>
        <taxon>Pentapetalae</taxon>
        <taxon>rosids</taxon>
        <taxon>malvids</taxon>
        <taxon>Brassicales</taxon>
        <taxon>Brassicaceae</taxon>
        <taxon>Brassiceae</taxon>
        <taxon>Brassica</taxon>
    </lineage>
</organism>
<protein>
    <submittedName>
        <fullName evidence="1">Uncharacterized protein</fullName>
    </submittedName>
</protein>
<dbReference type="Proteomes" id="UP000694005">
    <property type="component" value="Chromosome A04"/>
</dbReference>
<proteinExistence type="predicted"/>
<dbReference type="Gramene" id="A04p11080.2_BraZ1">
    <property type="protein sequence ID" value="A04p11080.2_BraZ1.CDS"/>
    <property type="gene ID" value="A04g11080.2_BraZ1"/>
</dbReference>
<dbReference type="EMBL" id="LS974620">
    <property type="protein sequence ID" value="CAG7906207.1"/>
    <property type="molecule type" value="Genomic_DNA"/>
</dbReference>
<evidence type="ECO:0000313" key="2">
    <source>
        <dbReference type="EMBL" id="VDD11859.1"/>
    </source>
</evidence>
<gene>
    <name evidence="2" type="ORF">BRAA04T16674Z</name>
    <name evidence="1" type="ORF">BRAPAZ1V2_A04P11080.2</name>
</gene>
<dbReference type="EMBL" id="LR031576">
    <property type="protein sequence ID" value="VDD11859.1"/>
    <property type="molecule type" value="Genomic_DNA"/>
</dbReference>